<keyword evidence="2" id="KW-1185">Reference proteome</keyword>
<dbReference type="Proteomes" id="UP000433652">
    <property type="component" value="Unassembled WGS sequence"/>
</dbReference>
<dbReference type="EMBL" id="WTYM01000036">
    <property type="protein sequence ID" value="MXO59634.1"/>
    <property type="molecule type" value="Genomic_DNA"/>
</dbReference>
<evidence type="ECO:0008006" key="3">
    <source>
        <dbReference type="Google" id="ProtNLM"/>
    </source>
</evidence>
<name>A0A6I4SU80_9SPHN</name>
<evidence type="ECO:0000313" key="1">
    <source>
        <dbReference type="EMBL" id="MXO59634.1"/>
    </source>
</evidence>
<dbReference type="AlphaFoldDB" id="A0A6I4SU80"/>
<dbReference type="OrthoDB" id="9814909at2"/>
<sequence length="173" mass="18683">MRNAHEPLLAQVRIAWWRDRLGEPPGNWPQGDPVLDQLRGWRSPEALVSLVDGWEGLVDEALDAGVIERFAAGRTAAFAALADELGVRDAAAAQAGRNWALADLAANLSDPAERERVIAMASREDADLPRQPELRPLAILGALGRRSIVRGGRPLLEGRGAALVAMRVGMFGR</sequence>
<dbReference type="RefSeq" id="WP_159794219.1">
    <property type="nucleotide sequence ID" value="NZ_WTYM01000036.1"/>
</dbReference>
<protein>
    <recommendedName>
        <fullName evidence="3">Phytoene synthase</fullName>
    </recommendedName>
</protein>
<accession>A0A6I4SU80</accession>
<reference evidence="1 2" key="1">
    <citation type="submission" date="2019-12" db="EMBL/GenBank/DDBJ databases">
        <title>Genomic-based taxomic classification of the family Erythrobacteraceae.</title>
        <authorList>
            <person name="Xu L."/>
        </authorList>
    </citation>
    <scope>NUCLEOTIDE SEQUENCE [LARGE SCALE GENOMIC DNA]</scope>
    <source>
        <strain evidence="1 2">MCCC 1K01500</strain>
    </source>
</reference>
<evidence type="ECO:0000313" key="2">
    <source>
        <dbReference type="Proteomes" id="UP000433652"/>
    </source>
</evidence>
<gene>
    <name evidence="1" type="ORF">GRI89_08780</name>
</gene>
<comment type="caution">
    <text evidence="1">The sequence shown here is derived from an EMBL/GenBank/DDBJ whole genome shotgun (WGS) entry which is preliminary data.</text>
</comment>
<proteinExistence type="predicted"/>
<organism evidence="1 2">
    <name type="scientific">Croceibacterium salegens</name>
    <dbReference type="NCBI Taxonomy" id="1737568"/>
    <lineage>
        <taxon>Bacteria</taxon>
        <taxon>Pseudomonadati</taxon>
        <taxon>Pseudomonadota</taxon>
        <taxon>Alphaproteobacteria</taxon>
        <taxon>Sphingomonadales</taxon>
        <taxon>Erythrobacteraceae</taxon>
        <taxon>Croceibacterium</taxon>
    </lineage>
</organism>